<dbReference type="HOGENOM" id="CLU_093915_0_0_1"/>
<dbReference type="Proteomes" id="UP000027265">
    <property type="component" value="Unassembled WGS sequence"/>
</dbReference>
<keyword evidence="3" id="KW-1185">Reference proteome</keyword>
<gene>
    <name evidence="2" type="ORF">JAAARDRAFT_73973</name>
</gene>
<dbReference type="OrthoDB" id="3191896at2759"/>
<sequence length="226" mass="24760">MLSPPDHIEQIFQKVEAESERRAQEERRASVNDDSPAQDTTTTRKRGGSVSVSRFGQPIEPVPENAASVITVNPSRLSRIASKSHFYQSQIHANSKDSFATEGSGAHHEHHEDEDHVTQMTAIGGRQTLSKAVGTVLSRTLSRSRSNSQSVVAAPALSTTVVIGVSVEQATVAVEHHDDENHVSGSKVYALRNQPSRASLRKEGWVSKVAQKFRRKSKSPLKDDYS</sequence>
<evidence type="ECO:0000313" key="3">
    <source>
        <dbReference type="Proteomes" id="UP000027265"/>
    </source>
</evidence>
<evidence type="ECO:0000313" key="2">
    <source>
        <dbReference type="EMBL" id="KDQ50888.1"/>
    </source>
</evidence>
<dbReference type="InParanoid" id="A0A067P7L3"/>
<dbReference type="EMBL" id="KL197754">
    <property type="protein sequence ID" value="KDQ50888.1"/>
    <property type="molecule type" value="Genomic_DNA"/>
</dbReference>
<name>A0A067P7L3_9AGAM</name>
<evidence type="ECO:0000256" key="1">
    <source>
        <dbReference type="SAM" id="MobiDB-lite"/>
    </source>
</evidence>
<dbReference type="AlphaFoldDB" id="A0A067P7L3"/>
<feature type="compositionally biased region" description="Polar residues" evidence="1">
    <location>
        <begin position="32"/>
        <end position="41"/>
    </location>
</feature>
<feature type="compositionally biased region" description="Basic and acidic residues" evidence="1">
    <location>
        <begin position="16"/>
        <end position="31"/>
    </location>
</feature>
<protein>
    <submittedName>
        <fullName evidence="2">Uncharacterized protein</fullName>
    </submittedName>
</protein>
<reference evidence="3" key="1">
    <citation type="journal article" date="2014" name="Proc. Natl. Acad. Sci. U.S.A.">
        <title>Extensive sampling of basidiomycete genomes demonstrates inadequacy of the white-rot/brown-rot paradigm for wood decay fungi.</title>
        <authorList>
            <person name="Riley R."/>
            <person name="Salamov A.A."/>
            <person name="Brown D.W."/>
            <person name="Nagy L.G."/>
            <person name="Floudas D."/>
            <person name="Held B.W."/>
            <person name="Levasseur A."/>
            <person name="Lombard V."/>
            <person name="Morin E."/>
            <person name="Otillar R."/>
            <person name="Lindquist E.A."/>
            <person name="Sun H."/>
            <person name="LaButti K.M."/>
            <person name="Schmutz J."/>
            <person name="Jabbour D."/>
            <person name="Luo H."/>
            <person name="Baker S.E."/>
            <person name="Pisabarro A.G."/>
            <person name="Walton J.D."/>
            <person name="Blanchette R.A."/>
            <person name="Henrissat B."/>
            <person name="Martin F."/>
            <person name="Cullen D."/>
            <person name="Hibbett D.S."/>
            <person name="Grigoriev I.V."/>
        </authorList>
    </citation>
    <scope>NUCLEOTIDE SEQUENCE [LARGE SCALE GENOMIC DNA]</scope>
    <source>
        <strain evidence="3">MUCL 33604</strain>
    </source>
</reference>
<feature type="region of interest" description="Disordered" evidence="1">
    <location>
        <begin position="16"/>
        <end position="68"/>
    </location>
</feature>
<accession>A0A067P7L3</accession>
<organism evidence="2 3">
    <name type="scientific">Jaapia argillacea MUCL 33604</name>
    <dbReference type="NCBI Taxonomy" id="933084"/>
    <lineage>
        <taxon>Eukaryota</taxon>
        <taxon>Fungi</taxon>
        <taxon>Dikarya</taxon>
        <taxon>Basidiomycota</taxon>
        <taxon>Agaricomycotina</taxon>
        <taxon>Agaricomycetes</taxon>
        <taxon>Agaricomycetidae</taxon>
        <taxon>Jaapiales</taxon>
        <taxon>Jaapiaceae</taxon>
        <taxon>Jaapia</taxon>
    </lineage>
</organism>
<proteinExistence type="predicted"/>
<dbReference type="STRING" id="933084.A0A067P7L3"/>